<feature type="domain" description="UDP-glucose/GDP-mannose dehydrogenase N-terminal" evidence="3">
    <location>
        <begin position="38"/>
        <end position="114"/>
    </location>
</feature>
<dbReference type="InterPro" id="IPR014026">
    <property type="entry name" value="UDP-Glc/GDP-Man_DH_dimer"/>
</dbReference>
<sequence>MDITIYGFGYVGRGVWNFLRDHYAIQIFDPNVKAPGITNEKRRLKKTKYAVICVPTPMSSEGACDISIVENIISKSKHDFYLIKSTVAPGTTAALARKTKKKIAFSPEYLGEGKYEIPYWKNMPHPTDMKKHSFHIFGGPKDVTREWINIWQKVSGWAPTYAKTDSTTAELVKYMENSFIATKKIFCDEFYDIAQKLGVDYQELRELWLLDGRVGRSTTLIYPGSRGFAGKCLPKDVNAIVVLARKKGHEPELLQRVLDINKKLREKN</sequence>
<dbReference type="PANTHER" id="PTHR43750:SF3">
    <property type="entry name" value="UDP-GLUCOSE 6-DEHYDROGENASE TUAD"/>
    <property type="match status" value="1"/>
</dbReference>
<dbReference type="EMBL" id="MFIQ01000017">
    <property type="protein sequence ID" value="OGF93457.1"/>
    <property type="molecule type" value="Genomic_DNA"/>
</dbReference>
<dbReference type="Pfam" id="PF00984">
    <property type="entry name" value="UDPG_MGDP_dh"/>
    <property type="match status" value="1"/>
</dbReference>
<dbReference type="SUPFAM" id="SSF51735">
    <property type="entry name" value="NAD(P)-binding Rossmann-fold domains"/>
    <property type="match status" value="1"/>
</dbReference>
<dbReference type="InterPro" id="IPR008927">
    <property type="entry name" value="6-PGluconate_DH-like_C_sf"/>
</dbReference>
<dbReference type="Gene3D" id="1.10.1040.10">
    <property type="entry name" value="N-(1-d-carboxylethyl)-l-norvaline Dehydrogenase, domain 2"/>
    <property type="match status" value="1"/>
</dbReference>
<dbReference type="GO" id="GO:0016616">
    <property type="term" value="F:oxidoreductase activity, acting on the CH-OH group of donors, NAD or NADP as acceptor"/>
    <property type="evidence" value="ECO:0007669"/>
    <property type="project" value="InterPro"/>
</dbReference>
<gene>
    <name evidence="4" type="ORF">A3G54_04175</name>
</gene>
<evidence type="ECO:0000259" key="2">
    <source>
        <dbReference type="Pfam" id="PF00984"/>
    </source>
</evidence>
<dbReference type="InterPro" id="IPR001732">
    <property type="entry name" value="UDP-Glc/GDP-Man_DH_N"/>
</dbReference>
<dbReference type="AlphaFoldDB" id="A0A1F5XZT6"/>
<dbReference type="STRING" id="1798364.A3G54_04175"/>
<evidence type="ECO:0008006" key="6">
    <source>
        <dbReference type="Google" id="ProtNLM"/>
    </source>
</evidence>
<evidence type="ECO:0000313" key="4">
    <source>
        <dbReference type="EMBL" id="OGF93457.1"/>
    </source>
</evidence>
<proteinExistence type="inferred from homology"/>
<organism evidence="4 5">
    <name type="scientific">Candidatus Giovannonibacteria bacterium RIFCSPLOWO2_12_FULL_44_15</name>
    <dbReference type="NCBI Taxonomy" id="1798364"/>
    <lineage>
        <taxon>Bacteria</taxon>
        <taxon>Candidatus Giovannoniibacteriota</taxon>
    </lineage>
</organism>
<reference evidence="4 5" key="1">
    <citation type="journal article" date="2016" name="Nat. Commun.">
        <title>Thousands of microbial genomes shed light on interconnected biogeochemical processes in an aquifer system.</title>
        <authorList>
            <person name="Anantharaman K."/>
            <person name="Brown C.T."/>
            <person name="Hug L.A."/>
            <person name="Sharon I."/>
            <person name="Castelle C.J."/>
            <person name="Probst A.J."/>
            <person name="Thomas B.C."/>
            <person name="Singh A."/>
            <person name="Wilkins M.J."/>
            <person name="Karaoz U."/>
            <person name="Brodie E.L."/>
            <person name="Williams K.H."/>
            <person name="Hubbard S.S."/>
            <person name="Banfield J.F."/>
        </authorList>
    </citation>
    <scope>NUCLEOTIDE SEQUENCE [LARGE SCALE GENOMIC DNA]</scope>
</reference>
<evidence type="ECO:0000256" key="1">
    <source>
        <dbReference type="ARBA" id="ARBA00006601"/>
    </source>
</evidence>
<dbReference type="InterPro" id="IPR036291">
    <property type="entry name" value="NAD(P)-bd_dom_sf"/>
</dbReference>
<dbReference type="InterPro" id="IPR013328">
    <property type="entry name" value="6PGD_dom2"/>
</dbReference>
<protein>
    <recommendedName>
        <fullName evidence="6">UDP-glucose/GDP-mannose dehydrogenase dimerisation domain-containing protein</fullName>
    </recommendedName>
</protein>
<dbReference type="Gene3D" id="3.40.50.720">
    <property type="entry name" value="NAD(P)-binding Rossmann-like Domain"/>
    <property type="match status" value="1"/>
</dbReference>
<accession>A0A1F5XZT6</accession>
<comment type="caution">
    <text evidence="4">The sequence shown here is derived from an EMBL/GenBank/DDBJ whole genome shotgun (WGS) entry which is preliminary data.</text>
</comment>
<dbReference type="Proteomes" id="UP000178894">
    <property type="component" value="Unassembled WGS sequence"/>
</dbReference>
<comment type="similarity">
    <text evidence="1">Belongs to the UDP-glucose/GDP-mannose dehydrogenase family.</text>
</comment>
<feature type="domain" description="UDP-glucose/GDP-mannose dehydrogenase dimerisation" evidence="2">
    <location>
        <begin position="168"/>
        <end position="262"/>
    </location>
</feature>
<dbReference type="SUPFAM" id="SSF48179">
    <property type="entry name" value="6-phosphogluconate dehydrogenase C-terminal domain-like"/>
    <property type="match status" value="1"/>
</dbReference>
<dbReference type="PANTHER" id="PTHR43750">
    <property type="entry name" value="UDP-GLUCOSE 6-DEHYDROGENASE TUAD"/>
    <property type="match status" value="1"/>
</dbReference>
<name>A0A1F5XZT6_9BACT</name>
<dbReference type="Pfam" id="PF03721">
    <property type="entry name" value="UDPG_MGDP_dh_N"/>
    <property type="match status" value="1"/>
</dbReference>
<dbReference type="GO" id="GO:0051287">
    <property type="term" value="F:NAD binding"/>
    <property type="evidence" value="ECO:0007669"/>
    <property type="project" value="InterPro"/>
</dbReference>
<evidence type="ECO:0000313" key="5">
    <source>
        <dbReference type="Proteomes" id="UP000178894"/>
    </source>
</evidence>
<evidence type="ECO:0000259" key="3">
    <source>
        <dbReference type="Pfam" id="PF03721"/>
    </source>
</evidence>